<dbReference type="RefSeq" id="XP_025552518.1">
    <property type="nucleotide sequence ID" value="XM_025696896.1"/>
</dbReference>
<dbReference type="Proteomes" id="UP000248961">
    <property type="component" value="Unassembled WGS sequence"/>
</dbReference>
<dbReference type="VEuPathDB" id="FungiDB:BO97DRAFT_423570"/>
<reference evidence="1 2" key="1">
    <citation type="submission" date="2018-02" db="EMBL/GenBank/DDBJ databases">
        <title>The genomes of Aspergillus section Nigri reveals drivers in fungal speciation.</title>
        <authorList>
            <consortium name="DOE Joint Genome Institute"/>
            <person name="Vesth T.C."/>
            <person name="Nybo J."/>
            <person name="Theobald S."/>
            <person name="Brandl J."/>
            <person name="Frisvad J.C."/>
            <person name="Nielsen K.F."/>
            <person name="Lyhne E.K."/>
            <person name="Kogle M.E."/>
            <person name="Kuo A."/>
            <person name="Riley R."/>
            <person name="Clum A."/>
            <person name="Nolan M."/>
            <person name="Lipzen A."/>
            <person name="Salamov A."/>
            <person name="Henrissat B."/>
            <person name="Wiebenga A."/>
            <person name="De vries R.P."/>
            <person name="Grigoriev I.V."/>
            <person name="Mortensen U.H."/>
            <person name="Andersen M.R."/>
            <person name="Baker S.E."/>
        </authorList>
    </citation>
    <scope>NUCLEOTIDE SEQUENCE [LARGE SCALE GENOMIC DNA]</scope>
    <source>
        <strain evidence="1 2">CBS 101889</strain>
    </source>
</reference>
<proteinExistence type="predicted"/>
<organism evidence="1 2">
    <name type="scientific">Aspergillus homomorphus (strain CBS 101889)</name>
    <dbReference type="NCBI Taxonomy" id="1450537"/>
    <lineage>
        <taxon>Eukaryota</taxon>
        <taxon>Fungi</taxon>
        <taxon>Dikarya</taxon>
        <taxon>Ascomycota</taxon>
        <taxon>Pezizomycotina</taxon>
        <taxon>Eurotiomycetes</taxon>
        <taxon>Eurotiomycetidae</taxon>
        <taxon>Eurotiales</taxon>
        <taxon>Aspergillaceae</taxon>
        <taxon>Aspergillus</taxon>
        <taxon>Aspergillus subgen. Circumdati</taxon>
    </lineage>
</organism>
<protein>
    <submittedName>
        <fullName evidence="1">Uncharacterized protein</fullName>
    </submittedName>
</protein>
<evidence type="ECO:0000313" key="2">
    <source>
        <dbReference type="Proteomes" id="UP000248961"/>
    </source>
</evidence>
<dbReference type="OrthoDB" id="4156714at2759"/>
<dbReference type="EMBL" id="KZ824279">
    <property type="protein sequence ID" value="RAL13364.1"/>
    <property type="molecule type" value="Genomic_DNA"/>
</dbReference>
<dbReference type="AlphaFoldDB" id="A0A395I4R4"/>
<gene>
    <name evidence="1" type="ORF">BO97DRAFT_423570</name>
</gene>
<sequence>MEDYDVRTALLKLQDAIRSWARKYAFPYVASLEGVANTELDLVVEELGPFSSETTWDSLTKKVSFSLDKLPAIIVQASLARSVFEWIFEDPFYTVEADAYTGVSPLSEGIGMIYDRMKEVDEVEAHAWRSQMLRLLCESSDRDAQLLLHSRIERLSSSLAQYFIRSPVHALLKYPESIHAYNNRFRELEDLFLRAANLALSLWTQRTDMACYSLCKLPQFQAEDTRMEAHRLHHLDDDDRRLDGRRIILFVQPAVIAFGSVHGEHYDQWKVWAAATVLVEGTTTNESKYFTEEDEDEDHMVDV</sequence>
<dbReference type="GeneID" id="37201185"/>
<accession>A0A395I4R4</accession>
<name>A0A395I4R4_ASPHC</name>
<evidence type="ECO:0000313" key="1">
    <source>
        <dbReference type="EMBL" id="RAL13364.1"/>
    </source>
</evidence>
<keyword evidence="2" id="KW-1185">Reference proteome</keyword>